<evidence type="ECO:0000313" key="2">
    <source>
        <dbReference type="Proteomes" id="UP001187192"/>
    </source>
</evidence>
<evidence type="ECO:0000313" key="1">
    <source>
        <dbReference type="EMBL" id="GMN44761.1"/>
    </source>
</evidence>
<name>A0AA88AIT3_FICCA</name>
<proteinExistence type="predicted"/>
<accession>A0AA88AIT3</accession>
<dbReference type="Proteomes" id="UP001187192">
    <property type="component" value="Unassembled WGS sequence"/>
</dbReference>
<dbReference type="EMBL" id="BTGU01000019">
    <property type="protein sequence ID" value="GMN44761.1"/>
    <property type="molecule type" value="Genomic_DNA"/>
</dbReference>
<organism evidence="1 2">
    <name type="scientific">Ficus carica</name>
    <name type="common">Common fig</name>
    <dbReference type="NCBI Taxonomy" id="3494"/>
    <lineage>
        <taxon>Eukaryota</taxon>
        <taxon>Viridiplantae</taxon>
        <taxon>Streptophyta</taxon>
        <taxon>Embryophyta</taxon>
        <taxon>Tracheophyta</taxon>
        <taxon>Spermatophyta</taxon>
        <taxon>Magnoliopsida</taxon>
        <taxon>eudicotyledons</taxon>
        <taxon>Gunneridae</taxon>
        <taxon>Pentapetalae</taxon>
        <taxon>rosids</taxon>
        <taxon>fabids</taxon>
        <taxon>Rosales</taxon>
        <taxon>Moraceae</taxon>
        <taxon>Ficeae</taxon>
        <taxon>Ficus</taxon>
    </lineage>
</organism>
<comment type="caution">
    <text evidence="1">The sequence shown here is derived from an EMBL/GenBank/DDBJ whole genome shotgun (WGS) entry which is preliminary data.</text>
</comment>
<keyword evidence="2" id="KW-1185">Reference proteome</keyword>
<sequence length="132" mass="14009">MLRSPVRSTTGPGLLDLSANRCCPVGEDSSASSSRVGWGRSPRNSLKLCTIVLCLISCKREAPPSKGDTSGVSAKGTPMLKSAFFMGSGTRMTLMGCILSDPVLVRVASTVLVRLGGEGWRQGRSEDKYSNR</sequence>
<gene>
    <name evidence="1" type="ORF">TIFTF001_013956</name>
</gene>
<reference evidence="1" key="1">
    <citation type="submission" date="2023-07" db="EMBL/GenBank/DDBJ databases">
        <title>draft genome sequence of fig (Ficus carica).</title>
        <authorList>
            <person name="Takahashi T."/>
            <person name="Nishimura K."/>
        </authorList>
    </citation>
    <scope>NUCLEOTIDE SEQUENCE</scope>
</reference>
<dbReference type="AlphaFoldDB" id="A0AA88AIT3"/>
<protein>
    <submittedName>
        <fullName evidence="1">Uncharacterized protein</fullName>
    </submittedName>
</protein>